<sequence>MTGSEAPMPATPRPPKTDDDCAALDTARMLRYGIPAEGPHRTALFGDGAIGAAVVLDRLGVLPRSVAFLAEVVRSGGVRYASQLPELLPDPAATDLVRPWLESAAAVARPVVGDETTARWLESVAELIGLRRTSRARGRR</sequence>
<evidence type="ECO:0000313" key="1">
    <source>
        <dbReference type="EMBL" id="MFD5100807.1"/>
    </source>
</evidence>
<protein>
    <submittedName>
        <fullName evidence="1">Uncharacterized protein</fullName>
    </submittedName>
</protein>
<reference evidence="1 2" key="1">
    <citation type="submission" date="2024-09" db="EMBL/GenBank/DDBJ databases">
        <title>The Natural Products Discovery Center: Release of the First 8490 Sequenced Strains for Exploring Actinobacteria Biosynthetic Diversity.</title>
        <authorList>
            <person name="Kalkreuter E."/>
            <person name="Kautsar S.A."/>
            <person name="Yang D."/>
            <person name="Bader C.D."/>
            <person name="Teijaro C.N."/>
            <person name="Fluegel L."/>
            <person name="Davis C.M."/>
            <person name="Simpson J.R."/>
            <person name="Lauterbach L."/>
            <person name="Steele A.D."/>
            <person name="Gui C."/>
            <person name="Meng S."/>
            <person name="Li G."/>
            <person name="Viehrig K."/>
            <person name="Ye F."/>
            <person name="Su P."/>
            <person name="Kiefer A.F."/>
            <person name="Nichols A."/>
            <person name="Cepeda A.J."/>
            <person name="Yan W."/>
            <person name="Fan B."/>
            <person name="Jiang Y."/>
            <person name="Adhikari A."/>
            <person name="Zheng C.-J."/>
            <person name="Schuster L."/>
            <person name="Cowan T.M."/>
            <person name="Smanski M.J."/>
            <person name="Chevrette M.G."/>
            <person name="De Carvalho L.P.S."/>
            <person name="Shen B."/>
        </authorList>
    </citation>
    <scope>NUCLEOTIDE SEQUENCE [LARGE SCALE GENOMIC DNA]</scope>
    <source>
        <strain evidence="1 2">NPDC058348</strain>
    </source>
</reference>
<proteinExistence type="predicted"/>
<comment type="caution">
    <text evidence="1">The sequence shown here is derived from an EMBL/GenBank/DDBJ whole genome shotgun (WGS) entry which is preliminary data.</text>
</comment>
<accession>A0ABW6FME4</accession>
<organism evidence="1 2">
    <name type="scientific">Streptomyces albidochromogenes</name>
    <dbReference type="NCBI Taxonomy" id="329524"/>
    <lineage>
        <taxon>Bacteria</taxon>
        <taxon>Bacillati</taxon>
        <taxon>Actinomycetota</taxon>
        <taxon>Actinomycetes</taxon>
        <taxon>Kitasatosporales</taxon>
        <taxon>Streptomycetaceae</taxon>
        <taxon>Streptomyces</taxon>
    </lineage>
</organism>
<gene>
    <name evidence="1" type="ORF">ACFWJN_17865</name>
</gene>
<dbReference type="EMBL" id="JBHXIJ010000121">
    <property type="protein sequence ID" value="MFD5100807.1"/>
    <property type="molecule type" value="Genomic_DNA"/>
</dbReference>
<dbReference type="RefSeq" id="WP_386715180.1">
    <property type="nucleotide sequence ID" value="NZ_JBHXIJ010000121.1"/>
</dbReference>
<keyword evidence="2" id="KW-1185">Reference proteome</keyword>
<evidence type="ECO:0000313" key="2">
    <source>
        <dbReference type="Proteomes" id="UP001598448"/>
    </source>
</evidence>
<name>A0ABW6FME4_9ACTN</name>
<dbReference type="Proteomes" id="UP001598448">
    <property type="component" value="Unassembled WGS sequence"/>
</dbReference>